<name>A0A4Q5M4F0_9BACT</name>
<keyword evidence="4" id="KW-1185">Reference proteome</keyword>
<accession>A0A4Q5M4F0</accession>
<evidence type="ECO:0000313" key="3">
    <source>
        <dbReference type="EMBL" id="RYU96747.1"/>
    </source>
</evidence>
<evidence type="ECO:0000256" key="1">
    <source>
        <dbReference type="SAM" id="MobiDB-lite"/>
    </source>
</evidence>
<feature type="domain" description="DUF4382" evidence="2">
    <location>
        <begin position="36"/>
        <end position="177"/>
    </location>
</feature>
<comment type="caution">
    <text evidence="3">The sequence shown here is derived from an EMBL/GenBank/DDBJ whole genome shotgun (WGS) entry which is preliminary data.</text>
</comment>
<dbReference type="Pfam" id="PF14321">
    <property type="entry name" value="DUF4382"/>
    <property type="match status" value="1"/>
</dbReference>
<gene>
    <name evidence="3" type="ORF">EWM59_04220</name>
</gene>
<dbReference type="OrthoDB" id="2111471at2"/>
<dbReference type="AlphaFoldDB" id="A0A4Q5M4F0"/>
<organism evidence="3 4">
    <name type="scientific">Emticicia agri</name>
    <dbReference type="NCBI Taxonomy" id="2492393"/>
    <lineage>
        <taxon>Bacteria</taxon>
        <taxon>Pseudomonadati</taxon>
        <taxon>Bacteroidota</taxon>
        <taxon>Cytophagia</taxon>
        <taxon>Cytophagales</taxon>
        <taxon>Leadbetterellaceae</taxon>
        <taxon>Emticicia</taxon>
    </lineage>
</organism>
<dbReference type="RefSeq" id="WP_130019706.1">
    <property type="nucleotide sequence ID" value="NZ_SEWF01000005.1"/>
</dbReference>
<reference evidence="3 4" key="1">
    <citation type="submission" date="2019-02" db="EMBL/GenBank/DDBJ databases">
        <title>Bacterial novel species Emticicia sp. 17J42-9 isolated from soil.</title>
        <authorList>
            <person name="Jung H.-Y."/>
        </authorList>
    </citation>
    <scope>NUCLEOTIDE SEQUENCE [LARGE SCALE GENOMIC DNA]</scope>
    <source>
        <strain evidence="3 4">17J42-9</strain>
    </source>
</reference>
<dbReference type="Proteomes" id="UP000293162">
    <property type="component" value="Unassembled WGS sequence"/>
</dbReference>
<sequence>MKVSRMFFSAMLIGALGFFQMSCEDSTNDPDPNTSNGTLKVSITDSPIDSPEVKGAFVTVTEIKVDGKTFEGFKGPKTVNLLELQNGNSLSLGEGNFNTGTFNKLTLVLDYEKDQSGTAPGCYIQKTDNTKQKLQLTGSTQNAIELTTKEFIVKEGTATDVILDFDLRKAVKSETSGSQTTYSFVSYNELQSSIRLVERTSAGSITGKIDNYNATTMGNVVVYVYKKGTFNQATETQGQGENKIQFKNAITSAKVDANGNFKAAFLEQGDYEVHCASFNKPTGGIFGLIALLNLTSKNSIDLSSIAVKSNADVSLSISASLSIGL</sequence>
<protein>
    <submittedName>
        <fullName evidence="3">DUF4382 domain-containing protein</fullName>
    </submittedName>
</protein>
<dbReference type="InterPro" id="IPR025491">
    <property type="entry name" value="DUF4382"/>
</dbReference>
<dbReference type="EMBL" id="SEWF01000005">
    <property type="protein sequence ID" value="RYU96747.1"/>
    <property type="molecule type" value="Genomic_DNA"/>
</dbReference>
<feature type="region of interest" description="Disordered" evidence="1">
    <location>
        <begin position="26"/>
        <end position="45"/>
    </location>
</feature>
<proteinExistence type="predicted"/>
<evidence type="ECO:0000313" key="4">
    <source>
        <dbReference type="Proteomes" id="UP000293162"/>
    </source>
</evidence>
<evidence type="ECO:0000259" key="2">
    <source>
        <dbReference type="Pfam" id="PF14321"/>
    </source>
</evidence>